<evidence type="ECO:0000256" key="2">
    <source>
        <dbReference type="ARBA" id="ARBA00022630"/>
    </source>
</evidence>
<evidence type="ECO:0000256" key="4">
    <source>
        <dbReference type="ARBA" id="ARBA00023002"/>
    </source>
</evidence>
<keyword evidence="3 7" id="KW-0288">FMN</keyword>
<dbReference type="AlphaFoldDB" id="A0A941DIL1"/>
<feature type="binding site" evidence="7">
    <location>
        <position position="275"/>
    </location>
    <ligand>
        <name>glyoxylate</name>
        <dbReference type="ChEBI" id="CHEBI:36655"/>
    </ligand>
</feature>
<evidence type="ECO:0000313" key="10">
    <source>
        <dbReference type="Proteomes" id="UP000680067"/>
    </source>
</evidence>
<organism evidence="9 10">
    <name type="scientific">Undibacterium luofuense</name>
    <dbReference type="NCBI Taxonomy" id="2828733"/>
    <lineage>
        <taxon>Bacteria</taxon>
        <taxon>Pseudomonadati</taxon>
        <taxon>Pseudomonadota</taxon>
        <taxon>Betaproteobacteria</taxon>
        <taxon>Burkholderiales</taxon>
        <taxon>Oxalobacteraceae</taxon>
        <taxon>Undibacterium</taxon>
    </lineage>
</organism>
<feature type="binding site" evidence="7">
    <location>
        <position position="165"/>
    </location>
    <ligand>
        <name>glyoxylate</name>
        <dbReference type="ChEBI" id="CHEBI:36655"/>
    </ligand>
</feature>
<dbReference type="PROSITE" id="PS00557">
    <property type="entry name" value="FMN_HYDROXY_ACID_DH_1"/>
    <property type="match status" value="1"/>
</dbReference>
<dbReference type="NCBIfam" id="NF008398">
    <property type="entry name" value="PRK11197.1"/>
    <property type="match status" value="1"/>
</dbReference>
<evidence type="ECO:0000256" key="5">
    <source>
        <dbReference type="ARBA" id="ARBA00024042"/>
    </source>
</evidence>
<feature type="binding site" evidence="7">
    <location>
        <position position="273"/>
    </location>
    <ligand>
        <name>FMN</name>
        <dbReference type="ChEBI" id="CHEBI:58210"/>
    </ligand>
</feature>
<dbReference type="EMBL" id="JAGSPN010000001">
    <property type="protein sequence ID" value="MBR7780734.1"/>
    <property type="molecule type" value="Genomic_DNA"/>
</dbReference>
<keyword evidence="2 7" id="KW-0285">Flavoprotein</keyword>
<evidence type="ECO:0000256" key="3">
    <source>
        <dbReference type="ARBA" id="ARBA00022643"/>
    </source>
</evidence>
<keyword evidence="10" id="KW-1185">Reference proteome</keyword>
<dbReference type="InterPro" id="IPR037396">
    <property type="entry name" value="FMN_HAD"/>
</dbReference>
<dbReference type="Proteomes" id="UP000680067">
    <property type="component" value="Unassembled WGS sequence"/>
</dbReference>
<comment type="cofactor">
    <cofactor evidence="1">
        <name>FMN</name>
        <dbReference type="ChEBI" id="CHEBI:58210"/>
    </cofactor>
</comment>
<dbReference type="SUPFAM" id="SSF51395">
    <property type="entry name" value="FMN-linked oxidoreductases"/>
    <property type="match status" value="1"/>
</dbReference>
<evidence type="ECO:0000256" key="6">
    <source>
        <dbReference type="PIRSR" id="PIRSR000138-1"/>
    </source>
</evidence>
<dbReference type="PANTHER" id="PTHR10578">
    <property type="entry name" value="S -2-HYDROXY-ACID OXIDASE-RELATED"/>
    <property type="match status" value="1"/>
</dbReference>
<evidence type="ECO:0000256" key="1">
    <source>
        <dbReference type="ARBA" id="ARBA00001917"/>
    </source>
</evidence>
<dbReference type="Gene3D" id="3.20.20.70">
    <property type="entry name" value="Aldolase class I"/>
    <property type="match status" value="1"/>
</dbReference>
<dbReference type="PROSITE" id="PS51349">
    <property type="entry name" value="FMN_HYDROXY_ACID_DH_2"/>
    <property type="match status" value="1"/>
</dbReference>
<dbReference type="InterPro" id="IPR008259">
    <property type="entry name" value="FMN_hydac_DH_AS"/>
</dbReference>
<accession>A0A941DIL1</accession>
<feature type="binding site" evidence="7">
    <location>
        <begin position="306"/>
        <end position="310"/>
    </location>
    <ligand>
        <name>FMN</name>
        <dbReference type="ChEBI" id="CHEBI:58210"/>
    </ligand>
</feature>
<dbReference type="RefSeq" id="WP_212686119.1">
    <property type="nucleotide sequence ID" value="NZ_JAGSPN010000001.1"/>
</dbReference>
<feature type="binding site" evidence="7">
    <location>
        <position position="128"/>
    </location>
    <ligand>
        <name>FMN</name>
        <dbReference type="ChEBI" id="CHEBI:58210"/>
    </ligand>
</feature>
<feature type="domain" description="FMN hydroxy acid dehydrogenase" evidence="8">
    <location>
        <begin position="1"/>
        <end position="377"/>
    </location>
</feature>
<dbReference type="PANTHER" id="PTHR10578:SF107">
    <property type="entry name" value="2-HYDROXYACID OXIDASE 1"/>
    <property type="match status" value="1"/>
</dbReference>
<dbReference type="Pfam" id="PF01070">
    <property type="entry name" value="FMN_dh"/>
    <property type="match status" value="1"/>
</dbReference>
<dbReference type="GO" id="GO:0009060">
    <property type="term" value="P:aerobic respiration"/>
    <property type="evidence" value="ECO:0007669"/>
    <property type="project" value="TreeGrafter"/>
</dbReference>
<dbReference type="GO" id="GO:0010181">
    <property type="term" value="F:FMN binding"/>
    <property type="evidence" value="ECO:0007669"/>
    <property type="project" value="InterPro"/>
</dbReference>
<feature type="binding site" evidence="7">
    <location>
        <begin position="78"/>
        <end position="80"/>
    </location>
    <ligand>
        <name>FMN</name>
        <dbReference type="ChEBI" id="CHEBI:58210"/>
    </ligand>
</feature>
<sequence>MPVITCVEDLRLLAKKRVPKAFYDYADSGSYTESTYRSNSSALADIKLRQRVAINVDQRSTRSSLIGHDVSMPVAIAPTGLTGMQWANGEMLGAMAAEQFGIPFTLSTMSICSLEDVASVTSKPFWFQLYVMRDRGFVRELIQRAKACGCSALVLTLDLQILGQRHKDLKNGMSVPPRLTLANLLDLATKPGWALRALGGRKTFGNLAGHVKGMDGITTLSQWTASQFDPTLNWDDVAWIQREWGGKLILKGIMDAEDARTGASLGVDAIVVSNHGGRQLDGAPASIDALPAIVDAAGHLSEIWFDGGIRSGQDILKACALGAKGCMIGRAFLYALGAMGQPGVSLMLDILRKELDVSMALTGLRDIRDASPDILIR</sequence>
<dbReference type="GO" id="GO:0005886">
    <property type="term" value="C:plasma membrane"/>
    <property type="evidence" value="ECO:0007669"/>
    <property type="project" value="TreeGrafter"/>
</dbReference>
<feature type="binding site" evidence="7">
    <location>
        <position position="156"/>
    </location>
    <ligand>
        <name>FMN</name>
        <dbReference type="ChEBI" id="CHEBI:58210"/>
    </ligand>
</feature>
<feature type="binding site" evidence="7">
    <location>
        <position position="278"/>
    </location>
    <ligand>
        <name>glyoxylate</name>
        <dbReference type="ChEBI" id="CHEBI:36655"/>
    </ligand>
</feature>
<feature type="active site" description="Proton acceptor" evidence="6">
    <location>
        <position position="275"/>
    </location>
</feature>
<feature type="binding site" evidence="7">
    <location>
        <position position="130"/>
    </location>
    <ligand>
        <name>FMN</name>
        <dbReference type="ChEBI" id="CHEBI:58210"/>
    </ligand>
</feature>
<name>A0A941DIL1_9BURK</name>
<dbReference type="GO" id="GO:0004459">
    <property type="term" value="F:L-lactate dehydrogenase (NAD+) activity"/>
    <property type="evidence" value="ECO:0007669"/>
    <property type="project" value="TreeGrafter"/>
</dbReference>
<dbReference type="InterPro" id="IPR012133">
    <property type="entry name" value="Alpha-hydoxy_acid_DH_FMN"/>
</dbReference>
<evidence type="ECO:0000259" key="8">
    <source>
        <dbReference type="PROSITE" id="PS51349"/>
    </source>
</evidence>
<feature type="binding site" evidence="7">
    <location>
        <position position="107"/>
    </location>
    <ligand>
        <name>FMN</name>
        <dbReference type="ChEBI" id="CHEBI:58210"/>
    </ligand>
</feature>
<proteinExistence type="inferred from homology"/>
<feature type="binding site" evidence="7">
    <location>
        <position position="25"/>
    </location>
    <ligand>
        <name>glyoxylate</name>
        <dbReference type="ChEBI" id="CHEBI:36655"/>
    </ligand>
</feature>
<evidence type="ECO:0000256" key="7">
    <source>
        <dbReference type="PIRSR" id="PIRSR000138-2"/>
    </source>
</evidence>
<feature type="binding site" evidence="7">
    <location>
        <begin position="329"/>
        <end position="330"/>
    </location>
    <ligand>
        <name>FMN</name>
        <dbReference type="ChEBI" id="CHEBI:58210"/>
    </ligand>
</feature>
<comment type="similarity">
    <text evidence="5">Belongs to the FMN-dependent alpha-hydroxy acid dehydrogenase family.</text>
</comment>
<dbReference type="PIRSF" id="PIRSF000138">
    <property type="entry name" value="Al-hdrx_acd_dh"/>
    <property type="match status" value="1"/>
</dbReference>
<dbReference type="CDD" id="cd02809">
    <property type="entry name" value="alpha_hydroxyacid_oxid_FMN"/>
    <property type="match status" value="1"/>
</dbReference>
<evidence type="ECO:0000313" key="9">
    <source>
        <dbReference type="EMBL" id="MBR7780734.1"/>
    </source>
</evidence>
<protein>
    <submittedName>
        <fullName evidence="9">Alpha-hydroxy-acid oxidizing protein</fullName>
    </submittedName>
</protein>
<feature type="binding site" evidence="7">
    <location>
        <position position="251"/>
    </location>
    <ligand>
        <name>FMN</name>
        <dbReference type="ChEBI" id="CHEBI:58210"/>
    </ligand>
</feature>
<comment type="caution">
    <text evidence="9">The sequence shown here is derived from an EMBL/GenBank/DDBJ whole genome shotgun (WGS) entry which is preliminary data.</text>
</comment>
<reference evidence="9" key="1">
    <citation type="submission" date="2021-04" db="EMBL/GenBank/DDBJ databases">
        <title>novel species isolated from subtropical streams in China.</title>
        <authorList>
            <person name="Lu H."/>
        </authorList>
    </citation>
    <scope>NUCLEOTIDE SEQUENCE</scope>
    <source>
        <strain evidence="9">LFS511W</strain>
    </source>
</reference>
<keyword evidence="4" id="KW-0560">Oxidoreductase</keyword>
<dbReference type="InterPro" id="IPR000262">
    <property type="entry name" value="FMN-dep_DH"/>
</dbReference>
<gene>
    <name evidence="9" type="ORF">KDM89_01150</name>
</gene>
<dbReference type="FunFam" id="3.20.20.70:FF:000029">
    <property type="entry name" value="L-lactate dehydrogenase"/>
    <property type="match status" value="1"/>
</dbReference>
<dbReference type="InterPro" id="IPR013785">
    <property type="entry name" value="Aldolase_TIM"/>
</dbReference>